<reference evidence="4 5" key="1">
    <citation type="submission" date="2024-07" db="EMBL/GenBank/DDBJ databases">
        <authorList>
            <person name="Kang M."/>
        </authorList>
    </citation>
    <scope>NUCLEOTIDE SEQUENCE [LARGE SCALE GENOMIC DNA]</scope>
    <source>
        <strain evidence="4 5">DFM31</strain>
    </source>
</reference>
<dbReference type="PANTHER" id="PTHR11783">
    <property type="entry name" value="SULFOTRANSFERASE SULT"/>
    <property type="match status" value="1"/>
</dbReference>
<dbReference type="Pfam" id="PF00685">
    <property type="entry name" value="Sulfotransfer_1"/>
    <property type="match status" value="1"/>
</dbReference>
<evidence type="ECO:0000313" key="4">
    <source>
        <dbReference type="EMBL" id="MEV8466629.1"/>
    </source>
</evidence>
<comment type="caution">
    <text evidence="4">The sequence shown here is derived from an EMBL/GenBank/DDBJ whole genome shotgun (WGS) entry which is preliminary data.</text>
</comment>
<accession>A0ABV3L4X0</accession>
<evidence type="ECO:0000313" key="5">
    <source>
        <dbReference type="Proteomes" id="UP001553161"/>
    </source>
</evidence>
<name>A0ABV3L4X0_9RHOB</name>
<comment type="similarity">
    <text evidence="1">Belongs to the sulfotransferase 1 family.</text>
</comment>
<keyword evidence="2" id="KW-0808">Transferase</keyword>
<organism evidence="4 5">
    <name type="scientific">Meridianimarinicoccus marinus</name>
    <dbReference type="NCBI Taxonomy" id="3231483"/>
    <lineage>
        <taxon>Bacteria</taxon>
        <taxon>Pseudomonadati</taxon>
        <taxon>Pseudomonadota</taxon>
        <taxon>Alphaproteobacteria</taxon>
        <taxon>Rhodobacterales</taxon>
        <taxon>Paracoccaceae</taxon>
        <taxon>Meridianimarinicoccus</taxon>
    </lineage>
</organism>
<dbReference type="Proteomes" id="UP001553161">
    <property type="component" value="Unassembled WGS sequence"/>
</dbReference>
<proteinExistence type="inferred from homology"/>
<dbReference type="RefSeq" id="WP_366192425.1">
    <property type="nucleotide sequence ID" value="NZ_JBFBVU010000007.1"/>
</dbReference>
<dbReference type="SUPFAM" id="SSF52540">
    <property type="entry name" value="P-loop containing nucleoside triphosphate hydrolases"/>
    <property type="match status" value="1"/>
</dbReference>
<gene>
    <name evidence="4" type="ORF">AB0T83_07535</name>
</gene>
<keyword evidence="5" id="KW-1185">Reference proteome</keyword>
<feature type="domain" description="Sulfotransferase" evidence="3">
    <location>
        <begin position="27"/>
        <end position="245"/>
    </location>
</feature>
<evidence type="ECO:0000259" key="3">
    <source>
        <dbReference type="Pfam" id="PF00685"/>
    </source>
</evidence>
<dbReference type="Gene3D" id="3.40.50.300">
    <property type="entry name" value="P-loop containing nucleotide triphosphate hydrolases"/>
    <property type="match status" value="1"/>
</dbReference>
<sequence length="286" mass="31785">MTPPSLPRYQGSLFDSARWAEVELRPGDVVLSTPPKCGTTWTLAMIYLALHGPEVRFNRLSSVAPWVDFHGGDPDAPTRNAQPANGRRLFKTHTPLDGLPLAEGVAFVTVYRDPGESFLSMRRHLANMTVPPPGHPNRGALKSAFDAFVSLPSNRVRFDGVTLSSVIHHLRCSEARAALRLHYAAMSHDPLAALRAIAEFIGITLAPDSQQSIVETTRKDVMRRRAEHFAPEANTGLFKDDARFFSSREQFSEHLVDTQREMLLQRARIELGAKPAAWLCQTEQAL</sequence>
<protein>
    <submittedName>
        <fullName evidence="4">Sulfotransferase domain-containing protein</fullName>
    </submittedName>
</protein>
<dbReference type="InterPro" id="IPR000863">
    <property type="entry name" value="Sulfotransferase_dom"/>
</dbReference>
<evidence type="ECO:0000256" key="2">
    <source>
        <dbReference type="ARBA" id="ARBA00022679"/>
    </source>
</evidence>
<evidence type="ECO:0000256" key="1">
    <source>
        <dbReference type="ARBA" id="ARBA00005771"/>
    </source>
</evidence>
<dbReference type="EMBL" id="JBFBVU010000007">
    <property type="protein sequence ID" value="MEV8466629.1"/>
    <property type="molecule type" value="Genomic_DNA"/>
</dbReference>
<dbReference type="InterPro" id="IPR027417">
    <property type="entry name" value="P-loop_NTPase"/>
</dbReference>